<dbReference type="EMBL" id="PJRQ01000040">
    <property type="protein sequence ID" value="PLR09222.1"/>
    <property type="molecule type" value="Genomic_DNA"/>
</dbReference>
<proteinExistence type="predicted"/>
<comment type="caution">
    <text evidence="1">The sequence shown here is derived from an EMBL/GenBank/DDBJ whole genome shotgun (WGS) entry which is preliminary data.</text>
</comment>
<dbReference type="AlphaFoldDB" id="A0A2N5CQ09"/>
<evidence type="ECO:0000313" key="1">
    <source>
        <dbReference type="EMBL" id="PLR09222.1"/>
    </source>
</evidence>
<protein>
    <submittedName>
        <fullName evidence="1">Uncharacterized protein</fullName>
    </submittedName>
</protein>
<dbReference type="Proteomes" id="UP000234483">
    <property type="component" value="Unassembled WGS sequence"/>
</dbReference>
<gene>
    <name evidence="1" type="ORF">CFHF_18980</name>
</gene>
<organism evidence="1 2">
    <name type="scientific">Caulobacter flavus</name>
    <dbReference type="NCBI Taxonomy" id="1679497"/>
    <lineage>
        <taxon>Bacteria</taxon>
        <taxon>Pseudomonadati</taxon>
        <taxon>Pseudomonadota</taxon>
        <taxon>Alphaproteobacteria</taxon>
        <taxon>Caulobacterales</taxon>
        <taxon>Caulobacteraceae</taxon>
        <taxon>Caulobacter</taxon>
    </lineage>
</organism>
<dbReference type="RefSeq" id="WP_062096023.1">
    <property type="nucleotide sequence ID" value="NZ_PJRQ01000040.1"/>
</dbReference>
<name>A0A2N5CQ09_9CAUL</name>
<sequence length="117" mass="13043">MVFRPAGRIFLGMNTLHRYANLTDLMSAVGFLLLRWGWVERRLNSGPFPSELLDVRQMRNRICHGLQAASADPNCADEPTIRGFDLNGAAWTYSYSDLLAAIQALESAGGRQERATD</sequence>
<accession>A0A2N5CQ09</accession>
<evidence type="ECO:0000313" key="2">
    <source>
        <dbReference type="Proteomes" id="UP000234483"/>
    </source>
</evidence>
<reference evidence="1 2" key="1">
    <citation type="submission" date="2017-12" db="EMBL/GenBank/DDBJ databases">
        <title>The genome sequence of Caulobacter flavus CGMCC1 15093.</title>
        <authorList>
            <person name="Gao J."/>
            <person name="Mao X."/>
            <person name="Sun J."/>
        </authorList>
    </citation>
    <scope>NUCLEOTIDE SEQUENCE [LARGE SCALE GENOMIC DNA]</scope>
    <source>
        <strain evidence="1 2">CGMCC1 15093</strain>
    </source>
</reference>